<keyword evidence="5" id="KW-1185">Reference proteome</keyword>
<dbReference type="CDD" id="cd05233">
    <property type="entry name" value="SDR_c"/>
    <property type="match status" value="1"/>
</dbReference>
<dbReference type="SMART" id="SM00822">
    <property type="entry name" value="PKS_KR"/>
    <property type="match status" value="1"/>
</dbReference>
<comment type="similarity">
    <text evidence="1">Belongs to the short-chain dehydrogenases/reductases (SDR) family.</text>
</comment>
<dbReference type="PRINTS" id="PR00080">
    <property type="entry name" value="SDRFAMILY"/>
</dbReference>
<feature type="domain" description="Ketoreductase" evidence="3">
    <location>
        <begin position="2"/>
        <end position="176"/>
    </location>
</feature>
<dbReference type="RefSeq" id="WP_188479761.1">
    <property type="nucleotide sequence ID" value="NZ_BMFJ01000004.1"/>
</dbReference>
<reference evidence="5" key="1">
    <citation type="journal article" date="2019" name="Int. J. Syst. Evol. Microbiol.">
        <title>The Global Catalogue of Microorganisms (GCM) 10K type strain sequencing project: providing services to taxonomists for standard genome sequencing and annotation.</title>
        <authorList>
            <consortium name="The Broad Institute Genomics Platform"/>
            <consortium name="The Broad Institute Genome Sequencing Center for Infectious Disease"/>
            <person name="Wu L."/>
            <person name="Ma J."/>
        </authorList>
    </citation>
    <scope>NUCLEOTIDE SEQUENCE [LARGE SCALE GENOMIC DNA]</scope>
    <source>
        <strain evidence="5">CGMCC 1.12664</strain>
    </source>
</reference>
<evidence type="ECO:0000313" key="4">
    <source>
        <dbReference type="EMBL" id="GGE51259.1"/>
    </source>
</evidence>
<dbReference type="GO" id="GO:0016616">
    <property type="term" value="F:oxidoreductase activity, acting on the CH-OH group of donors, NAD or NADP as acceptor"/>
    <property type="evidence" value="ECO:0007669"/>
    <property type="project" value="TreeGrafter"/>
</dbReference>
<protein>
    <submittedName>
        <fullName evidence="4">3-oxoacyl-ACP reductase</fullName>
    </submittedName>
</protein>
<dbReference type="Gene3D" id="3.40.50.720">
    <property type="entry name" value="NAD(P)-binding Rossmann-like Domain"/>
    <property type="match status" value="1"/>
</dbReference>
<accession>A0A917EL04</accession>
<dbReference type="Proteomes" id="UP000612855">
    <property type="component" value="Unassembled WGS sequence"/>
</dbReference>
<dbReference type="EMBL" id="BMFJ01000004">
    <property type="protein sequence ID" value="GGE51259.1"/>
    <property type="molecule type" value="Genomic_DNA"/>
</dbReference>
<dbReference type="InterPro" id="IPR020904">
    <property type="entry name" value="Sc_DH/Rdtase_CS"/>
</dbReference>
<dbReference type="PANTHER" id="PTHR42760">
    <property type="entry name" value="SHORT-CHAIN DEHYDROGENASES/REDUCTASES FAMILY MEMBER"/>
    <property type="match status" value="1"/>
</dbReference>
<organism evidence="4 5">
    <name type="scientific">Primorskyibacter flagellatus</name>
    <dbReference type="NCBI Taxonomy" id="1387277"/>
    <lineage>
        <taxon>Bacteria</taxon>
        <taxon>Pseudomonadati</taxon>
        <taxon>Pseudomonadota</taxon>
        <taxon>Alphaproteobacteria</taxon>
        <taxon>Rhodobacterales</taxon>
        <taxon>Roseobacteraceae</taxon>
        <taxon>Primorskyibacter</taxon>
    </lineage>
</organism>
<dbReference type="InterPro" id="IPR057326">
    <property type="entry name" value="KR_dom"/>
</dbReference>
<dbReference type="PROSITE" id="PS00061">
    <property type="entry name" value="ADH_SHORT"/>
    <property type="match status" value="1"/>
</dbReference>
<keyword evidence="2" id="KW-0560">Oxidoreductase</keyword>
<dbReference type="Pfam" id="PF13561">
    <property type="entry name" value="adh_short_C2"/>
    <property type="match status" value="1"/>
</dbReference>
<dbReference type="PANTHER" id="PTHR42760:SF133">
    <property type="entry name" value="3-OXOACYL-[ACYL-CARRIER-PROTEIN] REDUCTASE"/>
    <property type="match status" value="1"/>
</dbReference>
<gene>
    <name evidence="4" type="ORF">GCM10011360_42750</name>
</gene>
<evidence type="ECO:0000313" key="5">
    <source>
        <dbReference type="Proteomes" id="UP000612855"/>
    </source>
</evidence>
<dbReference type="FunFam" id="3.40.50.720:FF:000084">
    <property type="entry name" value="Short-chain dehydrogenase reductase"/>
    <property type="match status" value="1"/>
</dbReference>
<comment type="caution">
    <text evidence="4">The sequence shown here is derived from an EMBL/GenBank/DDBJ whole genome shotgun (WGS) entry which is preliminary data.</text>
</comment>
<sequence>MIIVTGGTHGIGRAAALLLCAAGHRVLIAGRDREEGARLAAETEGLSYVAADVSVEADCRAIVDRAMELGQGKLTGLVNNAGMGRRHVFAETTLADWDEMMQVNARSVFLMTRLALDGLIAGRGSVVNISSVAGRAGEENLAIYTASKAALIGLTQSLALELGHLVRFNAVCPGQIGTRMMGAVLSDDQKRRTLELRIPAGRIADPAEVGEVIAWLISDASSYVNGAVIPVDGGETAGLRNPRSPA</sequence>
<evidence type="ECO:0000259" key="3">
    <source>
        <dbReference type="SMART" id="SM00822"/>
    </source>
</evidence>
<dbReference type="AlphaFoldDB" id="A0A917EL04"/>
<proteinExistence type="inferred from homology"/>
<name>A0A917EL04_9RHOB</name>
<dbReference type="InterPro" id="IPR002347">
    <property type="entry name" value="SDR_fam"/>
</dbReference>
<dbReference type="SUPFAM" id="SSF51735">
    <property type="entry name" value="NAD(P)-binding Rossmann-fold domains"/>
    <property type="match status" value="1"/>
</dbReference>
<dbReference type="InterPro" id="IPR036291">
    <property type="entry name" value="NAD(P)-bd_dom_sf"/>
</dbReference>
<evidence type="ECO:0000256" key="2">
    <source>
        <dbReference type="ARBA" id="ARBA00023002"/>
    </source>
</evidence>
<dbReference type="PRINTS" id="PR00081">
    <property type="entry name" value="GDHRDH"/>
</dbReference>
<evidence type="ECO:0000256" key="1">
    <source>
        <dbReference type="ARBA" id="ARBA00006484"/>
    </source>
</evidence>